<dbReference type="GO" id="GO:0008046">
    <property type="term" value="F:axon guidance receptor activity"/>
    <property type="evidence" value="ECO:0007669"/>
    <property type="project" value="TreeGrafter"/>
</dbReference>
<dbReference type="Gene3D" id="3.40.570.10">
    <property type="entry name" value="Extracellular Endonuclease, subunit A"/>
    <property type="match status" value="1"/>
</dbReference>
<evidence type="ECO:0000256" key="4">
    <source>
        <dbReference type="ARBA" id="ARBA00023157"/>
    </source>
</evidence>
<dbReference type="GO" id="GO:0032991">
    <property type="term" value="C:protein-containing complex"/>
    <property type="evidence" value="ECO:0007669"/>
    <property type="project" value="UniProtKB-ARBA"/>
</dbReference>
<dbReference type="SUPFAM" id="SSF48726">
    <property type="entry name" value="Immunoglobulin"/>
    <property type="match status" value="8"/>
</dbReference>
<feature type="domain" description="Ig-like" evidence="10">
    <location>
        <begin position="1049"/>
        <end position="1127"/>
    </location>
</feature>
<dbReference type="GO" id="GO:0030424">
    <property type="term" value="C:axon"/>
    <property type="evidence" value="ECO:0007669"/>
    <property type="project" value="TreeGrafter"/>
</dbReference>
<dbReference type="Pfam" id="PF01223">
    <property type="entry name" value="Endonuclease_NS"/>
    <property type="match status" value="1"/>
</dbReference>
<dbReference type="GO" id="GO:0016787">
    <property type="term" value="F:hydrolase activity"/>
    <property type="evidence" value="ECO:0007669"/>
    <property type="project" value="InterPro"/>
</dbReference>
<evidence type="ECO:0000256" key="2">
    <source>
        <dbReference type="ARBA" id="ARBA00022525"/>
    </source>
</evidence>
<comment type="subcellular location">
    <subcellularLocation>
        <location evidence="1">Secreted</location>
    </subcellularLocation>
</comment>
<dbReference type="InterPro" id="IPR003598">
    <property type="entry name" value="Ig_sub2"/>
</dbReference>
<dbReference type="InterPro" id="IPR036465">
    <property type="entry name" value="vWFA_dom_sf"/>
</dbReference>
<evidence type="ECO:0000256" key="1">
    <source>
        <dbReference type="ARBA" id="ARBA00004613"/>
    </source>
</evidence>
<dbReference type="GO" id="GO:0007156">
    <property type="term" value="P:homophilic cell adhesion via plasma membrane adhesion molecules"/>
    <property type="evidence" value="ECO:0007669"/>
    <property type="project" value="TreeGrafter"/>
</dbReference>
<dbReference type="GO" id="GO:0005576">
    <property type="term" value="C:extracellular region"/>
    <property type="evidence" value="ECO:0007669"/>
    <property type="project" value="UniProtKB-SubCell"/>
</dbReference>
<dbReference type="InterPro" id="IPR050958">
    <property type="entry name" value="Cell_Adh-Cytoskel_Orgn"/>
</dbReference>
<dbReference type="InterPro" id="IPR044929">
    <property type="entry name" value="DNA/RNA_non-sp_Endonuclease_sf"/>
</dbReference>
<dbReference type="InterPro" id="IPR056861">
    <property type="entry name" value="HMCN1-like_VWA"/>
</dbReference>
<evidence type="ECO:0000256" key="3">
    <source>
        <dbReference type="ARBA" id="ARBA00022729"/>
    </source>
</evidence>
<feature type="chain" id="PRO_5035834296" description="Hemolin" evidence="9">
    <location>
        <begin position="23"/>
        <end position="1467"/>
    </location>
</feature>
<evidence type="ECO:0000256" key="9">
    <source>
        <dbReference type="SAM" id="SignalP"/>
    </source>
</evidence>
<comment type="similarity">
    <text evidence="7">Belongs to the hemolin family.</text>
</comment>
<dbReference type="Pfam" id="PF07679">
    <property type="entry name" value="I-set"/>
    <property type="match status" value="1"/>
</dbReference>
<dbReference type="FunFam" id="2.60.40.10:FF:000032">
    <property type="entry name" value="palladin isoform X1"/>
    <property type="match status" value="1"/>
</dbReference>
<sequence>MWVWSYPHLILFILASIYKVSCQEKSSLTFVIDNTYSMADDIAQVKENVNGISQIVFEERASQIKNMVLVTFNDPAASLMTVTEDRNYFKAKIHRVNVHGGGDCPEMSMTGILKALDASLPGSFIYVFTDASAKDYYLSGQVKNMCQKKQSQIVFILTGFCYSRDEEMYQVYYDIATACSGLAFNVNKNEVKKVLATIKETIKGNKAMIVATKTKPNIVENVTFTLDDKIEYAIVSASGQDVSLKVSGPGATPETLLSLKNVKVIKLSDPTPGKYVATVKGSSETSVNIVGRTDFFFQHGFSELEPKSLKDTTPQPIANTQTLLSVSVTDPKHTVHIIAAQILDLKDRIVNSLLLRQISKDFYTTQPFIAPTKRFKIAVLARDVKTGKYITRIAKLSITPQEPPRVLPKSKVPEVTISEGNTIEATYGQRLKLTCKVTAYPEPDIEWYNARSVPIKSQRSVVEPPYKYISYLEMSRVVNNASYTCRSRNNEGNGSAVINVIVKEPFVVKSAIKGITKIEYGTKGVLRCDITASVPMRIRWYSVLEQVGARQELVTSDKYTISNDGTTLTINKMDLYMAKTYSCEASLAENEHIRSIHRTQVQISGLTMPQVTGDYNIKAVKGSSVDITCHVTGTPAPTITWLFKAEGNSEFVSIYGSQNVLHKSRVEDYHAGTYKCIARNVLGEQDHQTTLHVLIPPNIVTSSTSAYTSVEGKDAVMSIPCTATGLPKPVIIWTVDGARISESTKHSIKDGTLIIREPKVSDTGSYTCVAQNDAGATRASFQANIFQTPEISGDKSKIIKKGDSTKIKCDIVKGVPRPSIKWYFKAQSSSEFVPLTGRTEMNIEKADKTHTGTYKCVAQNVIGSSEHLTDLTVEFAPTILSDDSRTLTGVESDVALRIPCDTDGVPTPSITWKVNGEIIVTSAKYIVNDDVLIINKPNKTDSNSYTCEAKNYLGHDSATFKVNVQSFLDDYGPKETVNVLLGKEVKLECGSTNSTQSVTWYLEGENTGIKGNYYHLRNVQMSSEGNYTCRVSDASGTRTKTYVLIVGYPPVFSDSEPEPLYDWSGSENDVLDCEAEAKPAAIFTWTYNGKLLQGMNSSRADVAANWGHYTCNVSNVHGTIARSFDVISSHCLISRKPENIKAMPLILSPTSTFPALSGTTNYLIVEPGETVKFSCPNAKHKIKNETEAICDKQDIFTVQGIPHKVSDLQCAEESDFIIKNRHIKCLSETSELIRVGFEVHGFLETYEVCFDVSKRIPLFTRAVMSKTSGGPGTTYNWKKYPETVVGTEDKTLYTCENSMSTNCYSKTQLVNVRDFVDGPAQRSTFIDPLNAVPCWRPSNMAQSPWDSIESVIRTRLNIFDEFIAWSGTHTVEKMNGGVIPRYLWKVLRFDEDQSIAIVYVNGPSPSTEDILCKNTCPDKQSVPWFNEINSYIYCCELDDFLRSFNLRDTTVGESMEAALEKIMSKKY</sequence>
<dbReference type="SMART" id="SM00408">
    <property type="entry name" value="IGc2"/>
    <property type="match status" value="7"/>
</dbReference>
<reference evidence="11 12" key="1">
    <citation type="submission" date="2020-04" db="EMBL/GenBank/DDBJ databases">
        <authorList>
            <person name="Wallbank WR R."/>
            <person name="Pardo Diaz C."/>
            <person name="Kozak K."/>
            <person name="Martin S."/>
            <person name="Jiggins C."/>
            <person name="Moest M."/>
            <person name="Warren A I."/>
            <person name="Byers J.R.P. K."/>
            <person name="Montejo-Kovacevich G."/>
            <person name="Yen C E."/>
        </authorList>
    </citation>
    <scope>NUCLEOTIDE SEQUENCE [LARGE SCALE GENOMIC DNA]</scope>
</reference>
<dbReference type="SMART" id="SM00892">
    <property type="entry name" value="Endonuclease_NS"/>
    <property type="match status" value="1"/>
</dbReference>
<dbReference type="SUPFAM" id="SSF54060">
    <property type="entry name" value="His-Me finger endonucleases"/>
    <property type="match status" value="1"/>
</dbReference>
<keyword evidence="3 9" id="KW-0732">Signal</keyword>
<feature type="domain" description="Ig-like" evidence="10">
    <location>
        <begin position="877"/>
        <end position="965"/>
    </location>
</feature>
<dbReference type="PANTHER" id="PTHR45080">
    <property type="entry name" value="CONTACTIN 5"/>
    <property type="match status" value="1"/>
</dbReference>
<evidence type="ECO:0000256" key="7">
    <source>
        <dbReference type="ARBA" id="ARBA00061228"/>
    </source>
</evidence>
<dbReference type="InterPro" id="IPR013783">
    <property type="entry name" value="Ig-like_fold"/>
</dbReference>
<proteinExistence type="inferred from homology"/>
<evidence type="ECO:0000256" key="5">
    <source>
        <dbReference type="ARBA" id="ARBA00023180"/>
    </source>
</evidence>
<protein>
    <recommendedName>
        <fullName evidence="8">Hemolin</fullName>
    </recommendedName>
</protein>
<gene>
    <name evidence="11" type="ORF">APLA_LOCUS13688</name>
</gene>
<dbReference type="Gene3D" id="2.60.40.10">
    <property type="entry name" value="Immunoglobulins"/>
    <property type="match status" value="8"/>
</dbReference>
<dbReference type="SMART" id="SM00409">
    <property type="entry name" value="IG"/>
    <property type="match status" value="7"/>
</dbReference>
<dbReference type="InterPro" id="IPR003599">
    <property type="entry name" value="Ig_sub"/>
</dbReference>
<dbReference type="SUPFAM" id="SSF53300">
    <property type="entry name" value="vWA-like"/>
    <property type="match status" value="1"/>
</dbReference>
<dbReference type="GO" id="GO:0050808">
    <property type="term" value="P:synapse organization"/>
    <property type="evidence" value="ECO:0007669"/>
    <property type="project" value="TreeGrafter"/>
</dbReference>
<evidence type="ECO:0000256" key="8">
    <source>
        <dbReference type="ARBA" id="ARBA00068688"/>
    </source>
</evidence>
<dbReference type="InterPro" id="IPR036179">
    <property type="entry name" value="Ig-like_dom_sf"/>
</dbReference>
<keyword evidence="4" id="KW-1015">Disulfide bond</keyword>
<dbReference type="InterPro" id="IPR007110">
    <property type="entry name" value="Ig-like_dom"/>
</dbReference>
<comment type="caution">
    <text evidence="11">The sequence shown here is derived from an EMBL/GenBank/DDBJ whole genome shotgun (WGS) entry which is preliminary data.</text>
</comment>
<evidence type="ECO:0000256" key="6">
    <source>
        <dbReference type="ARBA" id="ARBA00023319"/>
    </source>
</evidence>
<accession>A0A8S1AZC1</accession>
<dbReference type="InterPro" id="IPR001604">
    <property type="entry name" value="Endo_G_ENPP1-like_dom"/>
</dbReference>
<keyword evidence="2" id="KW-0964">Secreted</keyword>
<evidence type="ECO:0000313" key="11">
    <source>
        <dbReference type="EMBL" id="CAB3251616.1"/>
    </source>
</evidence>
<dbReference type="CDD" id="cd00096">
    <property type="entry name" value="Ig"/>
    <property type="match status" value="1"/>
</dbReference>
<dbReference type="GO" id="GO:0046872">
    <property type="term" value="F:metal ion binding"/>
    <property type="evidence" value="ECO:0007669"/>
    <property type="project" value="InterPro"/>
</dbReference>
<dbReference type="Gene3D" id="3.40.50.410">
    <property type="entry name" value="von Willebrand factor, type A domain"/>
    <property type="match status" value="1"/>
</dbReference>
<feature type="domain" description="Ig-like" evidence="10">
    <location>
        <begin position="505"/>
        <end position="604"/>
    </location>
</feature>
<dbReference type="EMBL" id="CADEBD010000360">
    <property type="protein sequence ID" value="CAB3251616.1"/>
    <property type="molecule type" value="Genomic_DNA"/>
</dbReference>
<name>A0A8S1AZC1_ARCPL</name>
<dbReference type="InterPro" id="IPR044925">
    <property type="entry name" value="His-Me_finger_sf"/>
</dbReference>
<feature type="domain" description="Ig-like" evidence="10">
    <location>
        <begin position="609"/>
        <end position="692"/>
    </location>
</feature>
<dbReference type="GO" id="GO:0005886">
    <property type="term" value="C:plasma membrane"/>
    <property type="evidence" value="ECO:0007669"/>
    <property type="project" value="TreeGrafter"/>
</dbReference>
<dbReference type="Pfam" id="PF13927">
    <property type="entry name" value="Ig_3"/>
    <property type="match status" value="5"/>
</dbReference>
<dbReference type="Pfam" id="PF25106">
    <property type="entry name" value="VWA_4"/>
    <property type="match status" value="1"/>
</dbReference>
<dbReference type="Proteomes" id="UP000494256">
    <property type="component" value="Unassembled WGS sequence"/>
</dbReference>
<feature type="signal peptide" evidence="9">
    <location>
        <begin position="1"/>
        <end position="22"/>
    </location>
</feature>
<feature type="domain" description="Ig-like" evidence="10">
    <location>
        <begin position="413"/>
        <end position="501"/>
    </location>
</feature>
<evidence type="ECO:0000259" key="10">
    <source>
        <dbReference type="PROSITE" id="PS50835"/>
    </source>
</evidence>
<keyword evidence="6" id="KW-0393">Immunoglobulin domain</keyword>
<evidence type="ECO:0000313" key="12">
    <source>
        <dbReference type="Proteomes" id="UP000494256"/>
    </source>
</evidence>
<organism evidence="11 12">
    <name type="scientific">Arctia plantaginis</name>
    <name type="common">Wood tiger moth</name>
    <name type="synonym">Phalaena plantaginis</name>
    <dbReference type="NCBI Taxonomy" id="874455"/>
    <lineage>
        <taxon>Eukaryota</taxon>
        <taxon>Metazoa</taxon>
        <taxon>Ecdysozoa</taxon>
        <taxon>Arthropoda</taxon>
        <taxon>Hexapoda</taxon>
        <taxon>Insecta</taxon>
        <taxon>Pterygota</taxon>
        <taxon>Neoptera</taxon>
        <taxon>Endopterygota</taxon>
        <taxon>Lepidoptera</taxon>
        <taxon>Glossata</taxon>
        <taxon>Ditrysia</taxon>
        <taxon>Noctuoidea</taxon>
        <taxon>Erebidae</taxon>
        <taxon>Arctiinae</taxon>
        <taxon>Arctia</taxon>
    </lineage>
</organism>
<feature type="domain" description="Ig-like" evidence="10">
    <location>
        <begin position="789"/>
        <end position="874"/>
    </location>
</feature>
<dbReference type="InterPro" id="IPR013098">
    <property type="entry name" value="Ig_I-set"/>
</dbReference>
<dbReference type="GO" id="GO:0003676">
    <property type="term" value="F:nucleic acid binding"/>
    <property type="evidence" value="ECO:0007669"/>
    <property type="project" value="InterPro"/>
</dbReference>
<dbReference type="CDD" id="cd00198">
    <property type="entry name" value="vWFA"/>
    <property type="match status" value="1"/>
</dbReference>
<dbReference type="GO" id="GO:0043025">
    <property type="term" value="C:neuronal cell body"/>
    <property type="evidence" value="ECO:0007669"/>
    <property type="project" value="TreeGrafter"/>
</dbReference>
<feature type="domain" description="Ig-like" evidence="10">
    <location>
        <begin position="982"/>
        <end position="1045"/>
    </location>
</feature>
<keyword evidence="5" id="KW-0325">Glycoprotein</keyword>
<dbReference type="PANTHER" id="PTHR45080:SF8">
    <property type="entry name" value="IG-LIKE DOMAIN-CONTAINING PROTEIN"/>
    <property type="match status" value="1"/>
</dbReference>
<feature type="domain" description="Ig-like" evidence="10">
    <location>
        <begin position="697"/>
        <end position="784"/>
    </location>
</feature>
<dbReference type="PROSITE" id="PS50835">
    <property type="entry name" value="IG_LIKE"/>
    <property type="match status" value="8"/>
</dbReference>